<dbReference type="InterPro" id="IPR021416">
    <property type="entry name" value="DUF3048_N"/>
</dbReference>
<gene>
    <name evidence="4" type="ORF">GKJPGBOP_07504</name>
</gene>
<keyword evidence="5" id="KW-1185">Reference proteome</keyword>
<feature type="domain" description="DUF3048" evidence="2">
    <location>
        <begin position="68"/>
        <end position="200"/>
    </location>
</feature>
<dbReference type="EMBL" id="BHZD01000001">
    <property type="protein sequence ID" value="GCD47711.1"/>
    <property type="molecule type" value="Genomic_DNA"/>
</dbReference>
<protein>
    <recommendedName>
        <fullName evidence="6">DUF3048 domain-containing protein</fullName>
    </recommendedName>
</protein>
<reference evidence="4 5" key="1">
    <citation type="submission" date="2018-11" db="EMBL/GenBank/DDBJ databases">
        <title>Whole genome sequence of Streptomyces paromomycinus NBRC 15454(T).</title>
        <authorList>
            <person name="Komaki H."/>
            <person name="Tamura T."/>
        </authorList>
    </citation>
    <scope>NUCLEOTIDE SEQUENCE [LARGE SCALE GENOMIC DNA]</scope>
    <source>
        <strain evidence="4 5">NBRC 15454</strain>
    </source>
</reference>
<dbReference type="InterPro" id="IPR023158">
    <property type="entry name" value="YerB-like_sf"/>
</dbReference>
<evidence type="ECO:0000259" key="3">
    <source>
        <dbReference type="Pfam" id="PF17479"/>
    </source>
</evidence>
<dbReference type="AlphaFoldDB" id="A0A401WEJ5"/>
<dbReference type="Proteomes" id="UP000286746">
    <property type="component" value="Unassembled WGS sequence"/>
</dbReference>
<evidence type="ECO:0000313" key="5">
    <source>
        <dbReference type="Proteomes" id="UP000286746"/>
    </source>
</evidence>
<dbReference type="Gene3D" id="3.50.90.10">
    <property type="entry name" value="YerB-like"/>
    <property type="match status" value="1"/>
</dbReference>
<sequence>MRARKHTGPAGGRTAPSGRRTALTGRRTALTGRRAAPLGAALACLLLAGVTSGCQQSGTPAGRSPFTGKAARAAPVLAVKIDNVRAARPQTGLDAADIVYVERVESGLSRLLAVYSSRLPEAVGPVRSARESDLELLRQFGHPAFAYSGTQAKLEPVVEAAPLYPQPPGKTAEAYFRGRDRAAPHNLYLRPERALKAASGASTARDIGFRFGAAPSGGRSTPSYTARYPAARFTFDWSAERRGWLVSMDGAPARTASGQRLVAPTVVVQGVRIRPSRYHDRWGAYSPYTETTGSGPARVLRDGKAYEAHWTRPSPDGGTDFTTASAGTPLNFAAGQVWVVYVPEDAVGGGAG</sequence>
<dbReference type="InterPro" id="IPR035328">
    <property type="entry name" value="DUF3048_C"/>
</dbReference>
<organism evidence="4 5">
    <name type="scientific">Streptomyces paromomycinus</name>
    <name type="common">Streptomyces rimosus subsp. paromomycinus</name>
    <dbReference type="NCBI Taxonomy" id="92743"/>
    <lineage>
        <taxon>Bacteria</taxon>
        <taxon>Bacillati</taxon>
        <taxon>Actinomycetota</taxon>
        <taxon>Actinomycetes</taxon>
        <taxon>Kitasatosporales</taxon>
        <taxon>Streptomycetaceae</taxon>
        <taxon>Streptomyces</taxon>
    </lineage>
</organism>
<proteinExistence type="predicted"/>
<evidence type="ECO:0000313" key="4">
    <source>
        <dbReference type="EMBL" id="GCD47711.1"/>
    </source>
</evidence>
<dbReference type="Pfam" id="PF11258">
    <property type="entry name" value="DUF3048"/>
    <property type="match status" value="1"/>
</dbReference>
<dbReference type="SUPFAM" id="SSF159774">
    <property type="entry name" value="YerB-like"/>
    <property type="match status" value="1"/>
</dbReference>
<feature type="domain" description="DUF3048" evidence="3">
    <location>
        <begin position="226"/>
        <end position="339"/>
    </location>
</feature>
<evidence type="ECO:0000259" key="2">
    <source>
        <dbReference type="Pfam" id="PF11258"/>
    </source>
</evidence>
<evidence type="ECO:0008006" key="6">
    <source>
        <dbReference type="Google" id="ProtNLM"/>
    </source>
</evidence>
<comment type="caution">
    <text evidence="4">The sequence shown here is derived from an EMBL/GenBank/DDBJ whole genome shotgun (WGS) entry which is preliminary data.</text>
</comment>
<feature type="region of interest" description="Disordered" evidence="1">
    <location>
        <begin position="1"/>
        <end position="20"/>
    </location>
</feature>
<dbReference type="Pfam" id="PF17479">
    <property type="entry name" value="DUF3048_C"/>
    <property type="match status" value="1"/>
</dbReference>
<accession>A0A401WEJ5</accession>
<name>A0A401WEJ5_STREY</name>
<evidence type="ECO:0000256" key="1">
    <source>
        <dbReference type="SAM" id="MobiDB-lite"/>
    </source>
</evidence>